<dbReference type="SUPFAM" id="SSF109604">
    <property type="entry name" value="HD-domain/PDEase-like"/>
    <property type="match status" value="1"/>
</dbReference>
<keyword evidence="4" id="KW-1185">Reference proteome</keyword>
<dbReference type="Pfam" id="PF01590">
    <property type="entry name" value="GAF"/>
    <property type="match status" value="1"/>
</dbReference>
<dbReference type="SUPFAM" id="SSF55781">
    <property type="entry name" value="GAF domain-like"/>
    <property type="match status" value="2"/>
</dbReference>
<dbReference type="SMART" id="SM00471">
    <property type="entry name" value="HDc"/>
    <property type="match status" value="1"/>
</dbReference>
<evidence type="ECO:0000259" key="1">
    <source>
        <dbReference type="PROSITE" id="PS51831"/>
    </source>
</evidence>
<dbReference type="Gene3D" id="3.30.450.40">
    <property type="match status" value="2"/>
</dbReference>
<dbReference type="CDD" id="cd00077">
    <property type="entry name" value="HDc"/>
    <property type="match status" value="1"/>
</dbReference>
<proteinExistence type="predicted"/>
<feature type="domain" description="HD-GYP" evidence="2">
    <location>
        <begin position="347"/>
        <end position="538"/>
    </location>
</feature>
<dbReference type="PANTHER" id="PTHR43155">
    <property type="entry name" value="CYCLIC DI-GMP PHOSPHODIESTERASE PA4108-RELATED"/>
    <property type="match status" value="1"/>
</dbReference>
<dbReference type="Proteomes" id="UP000811899">
    <property type="component" value="Unassembled WGS sequence"/>
</dbReference>
<dbReference type="PANTHER" id="PTHR43155:SF2">
    <property type="entry name" value="CYCLIC DI-GMP PHOSPHODIESTERASE PA4108"/>
    <property type="match status" value="1"/>
</dbReference>
<protein>
    <submittedName>
        <fullName evidence="3">HD domain-containing protein</fullName>
    </submittedName>
</protein>
<feature type="domain" description="HD" evidence="1">
    <location>
        <begin position="369"/>
        <end position="491"/>
    </location>
</feature>
<dbReference type="RefSeq" id="WP_214172177.1">
    <property type="nucleotide sequence ID" value="NZ_JAHCVJ010000005.1"/>
</dbReference>
<organism evidence="3 4">
    <name type="scientific">Geoanaerobacter pelophilus</name>
    <dbReference type="NCBI Taxonomy" id="60036"/>
    <lineage>
        <taxon>Bacteria</taxon>
        <taxon>Pseudomonadati</taxon>
        <taxon>Thermodesulfobacteriota</taxon>
        <taxon>Desulfuromonadia</taxon>
        <taxon>Geobacterales</taxon>
        <taxon>Geobacteraceae</taxon>
        <taxon>Geoanaerobacter</taxon>
    </lineage>
</organism>
<name>A0AAW4L6H7_9BACT</name>
<dbReference type="Gene3D" id="1.10.3210.10">
    <property type="entry name" value="Hypothetical protein af1432"/>
    <property type="match status" value="1"/>
</dbReference>
<dbReference type="SMART" id="SM00065">
    <property type="entry name" value="GAF"/>
    <property type="match status" value="2"/>
</dbReference>
<evidence type="ECO:0000313" key="4">
    <source>
        <dbReference type="Proteomes" id="UP000811899"/>
    </source>
</evidence>
<dbReference type="InterPro" id="IPR003607">
    <property type="entry name" value="HD/PDEase_dom"/>
</dbReference>
<evidence type="ECO:0000313" key="3">
    <source>
        <dbReference type="EMBL" id="MBT0665415.1"/>
    </source>
</evidence>
<dbReference type="Pfam" id="PF13487">
    <property type="entry name" value="HD_5"/>
    <property type="match status" value="1"/>
</dbReference>
<reference evidence="3 4" key="1">
    <citation type="submission" date="2021-05" db="EMBL/GenBank/DDBJ databases">
        <title>The draft genome of Geobacter pelophilus DSM 12255.</title>
        <authorList>
            <person name="Xu Z."/>
            <person name="Masuda Y."/>
            <person name="Itoh H."/>
            <person name="Senoo K."/>
        </authorList>
    </citation>
    <scope>NUCLEOTIDE SEQUENCE [LARGE SCALE GENOMIC DNA]</scope>
    <source>
        <strain evidence="3 4">DSM 12255</strain>
    </source>
</reference>
<dbReference type="PROSITE" id="PS51832">
    <property type="entry name" value="HD_GYP"/>
    <property type="match status" value="1"/>
</dbReference>
<dbReference type="InterPro" id="IPR029016">
    <property type="entry name" value="GAF-like_dom_sf"/>
</dbReference>
<dbReference type="PROSITE" id="PS51831">
    <property type="entry name" value="HD"/>
    <property type="match status" value="1"/>
</dbReference>
<sequence>MTYKMHKIIEKREQITRLGSVDEVVKGLSLLLKRTVKSRWAAIYLLDNERRHFLPARISGIPRNQLHLFRNLALNPGEIPFLGSMINKKQHLIITGAKRLDFLTPELNKLLQHLTLLVLPMVVRNQVIGAVVVSRSSSYPPFNEKEIAVIRETVAHSALAISHIRLFDESLDMAVEMGRRVDVILTLDEINKAISSSLSPTTIIETAMEHIERIIQCELVVVLEEKEGELVVLAARGRDITVPPSIHQGGILSGPSLAHEVLDTWKSSYLPALSAIPGLGAVDSALASAGIQSAMAIPLVSKEAIRGVLLLGDTSIGQFVKEDAFTIEKIAGQLAVALDNARHFQEMRSLFINTVASLANAIDAKSPWTKGHSERVMEISATIARELGLTDELVEKVRLCGLLHDIGKIGIIEALLEKPEQLSEDEFPPMRLHPGKGVAILAPIEQLHDMLPGILYHHERMDGTGYPEGLQGSLIPLEARIIAVADSFDAMVSDRPYKAALTPHQAIRELEREAGTHFDARVVACFCDHLRRKLGPEA</sequence>
<dbReference type="AlphaFoldDB" id="A0AAW4L6H7"/>
<dbReference type="Pfam" id="PF13185">
    <property type="entry name" value="GAF_2"/>
    <property type="match status" value="1"/>
</dbReference>
<gene>
    <name evidence="3" type="ORF">KI809_13995</name>
</gene>
<dbReference type="EMBL" id="JAHCVJ010000005">
    <property type="protein sequence ID" value="MBT0665415.1"/>
    <property type="molecule type" value="Genomic_DNA"/>
</dbReference>
<dbReference type="InterPro" id="IPR003018">
    <property type="entry name" value="GAF"/>
</dbReference>
<evidence type="ECO:0000259" key="2">
    <source>
        <dbReference type="PROSITE" id="PS51832"/>
    </source>
</evidence>
<dbReference type="InterPro" id="IPR037522">
    <property type="entry name" value="HD_GYP_dom"/>
</dbReference>
<comment type="caution">
    <text evidence="3">The sequence shown here is derived from an EMBL/GenBank/DDBJ whole genome shotgun (WGS) entry which is preliminary data.</text>
</comment>
<accession>A0AAW4L6H7</accession>
<dbReference type="InterPro" id="IPR006674">
    <property type="entry name" value="HD_domain"/>
</dbReference>